<gene>
    <name evidence="2" type="ORF">K1X11_007490</name>
</gene>
<keyword evidence="3" id="KW-1185">Reference proteome</keyword>
<name>A0ABZ1CC48_9BACT</name>
<dbReference type="InterPro" id="IPR024072">
    <property type="entry name" value="DHFR-like_dom_sf"/>
</dbReference>
<evidence type="ECO:0000259" key="1">
    <source>
        <dbReference type="Pfam" id="PF01872"/>
    </source>
</evidence>
<organism evidence="2 3">
    <name type="scientific">Actomonas aquatica</name>
    <dbReference type="NCBI Taxonomy" id="2866162"/>
    <lineage>
        <taxon>Bacteria</taxon>
        <taxon>Pseudomonadati</taxon>
        <taxon>Verrucomicrobiota</taxon>
        <taxon>Opitutia</taxon>
        <taxon>Opitutales</taxon>
        <taxon>Opitutaceae</taxon>
        <taxon>Actomonas</taxon>
    </lineage>
</organism>
<dbReference type="InterPro" id="IPR050765">
    <property type="entry name" value="Riboflavin_Biosynth_HTPR"/>
</dbReference>
<feature type="domain" description="Bacterial bifunctional deaminase-reductase C-terminal" evidence="1">
    <location>
        <begin position="7"/>
        <end position="161"/>
    </location>
</feature>
<proteinExistence type="predicted"/>
<dbReference type="Proteomes" id="UP000738431">
    <property type="component" value="Chromosome"/>
</dbReference>
<evidence type="ECO:0000313" key="3">
    <source>
        <dbReference type="Proteomes" id="UP000738431"/>
    </source>
</evidence>
<evidence type="ECO:0000313" key="2">
    <source>
        <dbReference type="EMBL" id="WRQ89247.1"/>
    </source>
</evidence>
<dbReference type="RefSeq" id="WP_221030061.1">
    <property type="nucleotide sequence ID" value="NZ_CP139781.1"/>
</dbReference>
<accession>A0ABZ1CC48</accession>
<protein>
    <submittedName>
        <fullName evidence="2">Dihydrofolate reductase family protein</fullName>
    </submittedName>
</protein>
<dbReference type="PANTHER" id="PTHR38011">
    <property type="entry name" value="DIHYDROFOLATE REDUCTASE FAMILY PROTEIN (AFU_ORTHOLOGUE AFUA_8G06820)"/>
    <property type="match status" value="1"/>
</dbReference>
<dbReference type="InterPro" id="IPR002734">
    <property type="entry name" value="RibDG_C"/>
</dbReference>
<dbReference type="EMBL" id="CP139781">
    <property type="protein sequence ID" value="WRQ89247.1"/>
    <property type="molecule type" value="Genomic_DNA"/>
</dbReference>
<sequence>MRTVLIVAQSLDGFITRHDDAGTAWASSADQAWFRSCLPRFDALVMGRTTYETVRDVILAKRDDGVHRLIMTRSPEAWKDDAAPGALDFTAAIAAEVHASVVAAGRSNFAVLGGAHVHDLFLAAGLVDEIWVTIEPRIFGAGTPLVQARHDVKLTLLEQTRLDDSDSVVLRYAVSR</sequence>
<reference evidence="2 3" key="2">
    <citation type="submission" date="2023-12" db="EMBL/GenBank/DDBJ databases">
        <title>Description of an unclassified Opitutus bacterium of Verrucomicrobiota.</title>
        <authorList>
            <person name="Zhang D.-F."/>
        </authorList>
    </citation>
    <scope>NUCLEOTIDE SEQUENCE [LARGE SCALE GENOMIC DNA]</scope>
    <source>
        <strain evidence="2 3">WL0086</strain>
    </source>
</reference>
<dbReference type="SUPFAM" id="SSF53597">
    <property type="entry name" value="Dihydrofolate reductase-like"/>
    <property type="match status" value="1"/>
</dbReference>
<dbReference type="PANTHER" id="PTHR38011:SF11">
    <property type="entry name" value="2,5-DIAMINO-6-RIBOSYLAMINO-4(3H)-PYRIMIDINONE 5'-PHOSPHATE REDUCTASE"/>
    <property type="match status" value="1"/>
</dbReference>
<dbReference type="Pfam" id="PF01872">
    <property type="entry name" value="RibD_C"/>
    <property type="match status" value="1"/>
</dbReference>
<reference evidence="2 3" key="1">
    <citation type="submission" date="2021-08" db="EMBL/GenBank/DDBJ databases">
        <authorList>
            <person name="Zhang D."/>
            <person name="Zhang A."/>
            <person name="Wang L."/>
        </authorList>
    </citation>
    <scope>NUCLEOTIDE SEQUENCE [LARGE SCALE GENOMIC DNA]</scope>
    <source>
        <strain evidence="2 3">WL0086</strain>
    </source>
</reference>
<dbReference type="Gene3D" id="3.40.430.10">
    <property type="entry name" value="Dihydrofolate Reductase, subunit A"/>
    <property type="match status" value="1"/>
</dbReference>